<dbReference type="InterPro" id="IPR032675">
    <property type="entry name" value="LRR_dom_sf"/>
</dbReference>
<dbReference type="Proteomes" id="UP000615446">
    <property type="component" value="Unassembled WGS sequence"/>
</dbReference>
<dbReference type="EMBL" id="BLAL01000074">
    <property type="protein sequence ID" value="GES83833.1"/>
    <property type="molecule type" value="Genomic_DNA"/>
</dbReference>
<evidence type="ECO:0008006" key="4">
    <source>
        <dbReference type="Google" id="ProtNLM"/>
    </source>
</evidence>
<protein>
    <recommendedName>
        <fullName evidence="4">F-box domain-containing protein</fullName>
    </recommendedName>
</protein>
<evidence type="ECO:0000313" key="1">
    <source>
        <dbReference type="EMBL" id="GBB95539.1"/>
    </source>
</evidence>
<evidence type="ECO:0000313" key="2">
    <source>
        <dbReference type="EMBL" id="GES83833.1"/>
    </source>
</evidence>
<dbReference type="AlphaFoldDB" id="A0A2Z6RD43"/>
<dbReference type="Proteomes" id="UP000247702">
    <property type="component" value="Unassembled WGS sequence"/>
</dbReference>
<reference evidence="2" key="2">
    <citation type="submission" date="2019-10" db="EMBL/GenBank/DDBJ databases">
        <title>Conservation and host-specific expression of non-tandemly repeated heterogenous ribosome RNA gene in arbuscular mycorrhizal fungi.</title>
        <authorList>
            <person name="Maeda T."/>
            <person name="Kobayashi Y."/>
            <person name="Nakagawa T."/>
            <person name="Ezawa T."/>
            <person name="Yamaguchi K."/>
            <person name="Bino T."/>
            <person name="Nishimoto Y."/>
            <person name="Shigenobu S."/>
            <person name="Kawaguchi M."/>
        </authorList>
    </citation>
    <scope>NUCLEOTIDE SEQUENCE</scope>
    <source>
        <strain evidence="2">HR1</strain>
    </source>
</reference>
<evidence type="ECO:0000313" key="3">
    <source>
        <dbReference type="Proteomes" id="UP000247702"/>
    </source>
</evidence>
<comment type="caution">
    <text evidence="1">The sequence shown here is derived from an EMBL/GenBank/DDBJ whole genome shotgun (WGS) entry which is preliminary data.</text>
</comment>
<keyword evidence="3" id="KW-1185">Reference proteome</keyword>
<organism evidence="1 3">
    <name type="scientific">Rhizophagus clarus</name>
    <dbReference type="NCBI Taxonomy" id="94130"/>
    <lineage>
        <taxon>Eukaryota</taxon>
        <taxon>Fungi</taxon>
        <taxon>Fungi incertae sedis</taxon>
        <taxon>Mucoromycota</taxon>
        <taxon>Glomeromycotina</taxon>
        <taxon>Glomeromycetes</taxon>
        <taxon>Glomerales</taxon>
        <taxon>Glomeraceae</taxon>
        <taxon>Rhizophagus</taxon>
    </lineage>
</organism>
<dbReference type="OrthoDB" id="2328264at2759"/>
<dbReference type="SUPFAM" id="SSF52047">
    <property type="entry name" value="RNI-like"/>
    <property type="match status" value="1"/>
</dbReference>
<name>A0A2Z6RD43_9GLOM</name>
<dbReference type="Gene3D" id="3.80.10.10">
    <property type="entry name" value="Ribonuclease Inhibitor"/>
    <property type="match status" value="2"/>
</dbReference>
<reference evidence="1 3" key="1">
    <citation type="submission" date="2017-11" db="EMBL/GenBank/DDBJ databases">
        <title>The genome of Rhizophagus clarus HR1 reveals common genetic basis of auxotrophy among arbuscular mycorrhizal fungi.</title>
        <authorList>
            <person name="Kobayashi Y."/>
        </authorList>
    </citation>
    <scope>NUCLEOTIDE SEQUENCE [LARGE SCALE GENOMIC DNA]</scope>
    <source>
        <strain evidence="1 3">HR1</strain>
    </source>
</reference>
<gene>
    <name evidence="2" type="ORF">RCL2_001098300</name>
    <name evidence="1" type="ORF">RclHR1_25580002</name>
</gene>
<sequence>MVQLVPDVLLLIFAELQNYPSSLYSCILVNSSWCCVAVPILWKFISYGYDAPSDHKLESREKLYNVIAHFLPNGPKDPLSKNNISLPLNKFPRKPMFEYMKYFTRIHPGWIRDMIQLSINEGSTHKKNVLESEIYKLIFNKCNNVKHFYWITTEKLCSYPNAKPFFSSLQSLVISLEFNTLTSQILPELSNICHNIINLEICYCKEDSSDLVTFIDMQHNLQSLCLHLGDENFEIEENDDENDDGNAVDWNNIEEKQYTLLSDVILKKADKLKQITLTPIITLIDPEFLSSSVNIQNLELNNDDGMYMDIDWRKWGKCLDKASFPHLKYFGTTFLPSNIESLIIEKSGGNVLEIDIRYPLEFHDYPAENVKLIRTIYNNCPKLRKLTLNIDPKNLREVSGIFSNCTQLEKLHLTTKNYIIPNGDELLKIISNESPATLREFSFGDNWNFSLKGLESFFIYWKCQEKFPIKFTNYYDEMIYSWTDDHKKLVERYRQDGTIR</sequence>
<accession>A0A2Z6RD43</accession>
<dbReference type="EMBL" id="BEXD01001733">
    <property type="protein sequence ID" value="GBB95539.1"/>
    <property type="molecule type" value="Genomic_DNA"/>
</dbReference>
<proteinExistence type="predicted"/>